<keyword evidence="12" id="KW-1185">Reference proteome</keyword>
<evidence type="ECO:0000256" key="3">
    <source>
        <dbReference type="ARBA" id="ARBA00022692"/>
    </source>
</evidence>
<evidence type="ECO:0000313" key="12">
    <source>
        <dbReference type="Proteomes" id="UP000655550"/>
    </source>
</evidence>
<gene>
    <name evidence="10" type="ORF">CW360_12435</name>
    <name evidence="9" type="ORF">GCM10007363_26790</name>
</gene>
<comment type="subcellular location">
    <subcellularLocation>
        <location evidence="6">Cell membrane</location>
        <topology evidence="6">Multi-pass membrane protein</topology>
    </subcellularLocation>
    <subcellularLocation>
        <location evidence="1">Membrane</location>
        <topology evidence="1">Multi-pass membrane protein</topology>
    </subcellularLocation>
</comment>
<dbReference type="PANTHER" id="PTHR11403:SF6">
    <property type="entry name" value="NITRIC OXIDE REDUCTASE SUBUNIT E"/>
    <property type="match status" value="1"/>
</dbReference>
<dbReference type="Pfam" id="PF00510">
    <property type="entry name" value="COX3"/>
    <property type="match status" value="1"/>
</dbReference>
<reference evidence="9" key="1">
    <citation type="journal article" date="2014" name="Int. J. Syst. Evol. Microbiol.">
        <title>Complete genome of a new Firmicutes species belonging to the dominant human colonic microbiota ('Ruminococcus bicirculans') reveals two chromosomes and a selective capacity to utilize plant glucans.</title>
        <authorList>
            <consortium name="NISC Comparative Sequencing Program"/>
            <person name="Wegmann U."/>
            <person name="Louis P."/>
            <person name="Goesmann A."/>
            <person name="Henrissat B."/>
            <person name="Duncan S.H."/>
            <person name="Flint H.J."/>
        </authorList>
    </citation>
    <scope>NUCLEOTIDE SEQUENCE</scope>
    <source>
        <strain evidence="9">CCM 8778</strain>
    </source>
</reference>
<comment type="similarity">
    <text evidence="2 6">Belongs to the cytochrome c oxidase subunit 3 family.</text>
</comment>
<dbReference type="InterPro" id="IPR035973">
    <property type="entry name" value="Cyt_c_oxidase_su3-like_sf"/>
</dbReference>
<dbReference type="EMBL" id="PIYS01000023">
    <property type="protein sequence ID" value="PKF70609.1"/>
    <property type="molecule type" value="Genomic_DNA"/>
</dbReference>
<dbReference type="Proteomes" id="UP000655550">
    <property type="component" value="Unassembled WGS sequence"/>
</dbReference>
<keyword evidence="5 7" id="KW-0472">Membrane</keyword>
<feature type="transmembrane region" description="Helical" evidence="7">
    <location>
        <begin position="98"/>
        <end position="115"/>
    </location>
</feature>
<name>A0A2I0CN78_9PSED</name>
<dbReference type="RefSeq" id="WP_093986103.1">
    <property type="nucleotide sequence ID" value="NZ_BMDE01000009.1"/>
</dbReference>
<comment type="caution">
    <text evidence="10">The sequence shown here is derived from an EMBL/GenBank/DDBJ whole genome shotgun (WGS) entry which is preliminary data.</text>
</comment>
<proteinExistence type="inferred from homology"/>
<organism evidence="10 11">
    <name type="scientific">Pseudomonas fluvialis</name>
    <dbReference type="NCBI Taxonomy" id="1793966"/>
    <lineage>
        <taxon>Bacteria</taxon>
        <taxon>Pseudomonadati</taxon>
        <taxon>Pseudomonadota</taxon>
        <taxon>Gammaproteobacteria</taxon>
        <taxon>Pseudomonadales</taxon>
        <taxon>Pseudomonadaceae</taxon>
        <taxon>Pseudomonas</taxon>
    </lineage>
</organism>
<evidence type="ECO:0000256" key="1">
    <source>
        <dbReference type="ARBA" id="ARBA00004141"/>
    </source>
</evidence>
<dbReference type="Gene3D" id="1.20.120.80">
    <property type="entry name" value="Cytochrome c oxidase, subunit III, four-helix bundle"/>
    <property type="match status" value="1"/>
</dbReference>
<evidence type="ECO:0000259" key="8">
    <source>
        <dbReference type="PROSITE" id="PS50253"/>
    </source>
</evidence>
<dbReference type="AlphaFoldDB" id="A0A2I0CN78"/>
<sequence>MSTSPEALQGSDLQRPGLFASLPGDLAMWFFILAELTVFGICIVAFAVTQALRLELFQASRALLDTSTGLALTLSLLTSGLFAALAVEQVRAARSRQAAGWLLAALGSACVYVWLKLQEYAHLLQAGLDMEHNTFFTLYWILTAFHFLHVLLGMLILAFMAWRCWRLAYAPQQCSGLVSGVLYWHMVDLVWVVLFPLVYVLN</sequence>
<evidence type="ECO:0000256" key="7">
    <source>
        <dbReference type="SAM" id="Phobius"/>
    </source>
</evidence>
<feature type="transmembrane region" description="Helical" evidence="7">
    <location>
        <begin position="182"/>
        <end position="201"/>
    </location>
</feature>
<dbReference type="GO" id="GO:0004129">
    <property type="term" value="F:cytochrome-c oxidase activity"/>
    <property type="evidence" value="ECO:0007669"/>
    <property type="project" value="InterPro"/>
</dbReference>
<evidence type="ECO:0000313" key="10">
    <source>
        <dbReference type="EMBL" id="PKF70609.1"/>
    </source>
</evidence>
<keyword evidence="4 7" id="KW-1133">Transmembrane helix</keyword>
<evidence type="ECO:0000313" key="9">
    <source>
        <dbReference type="EMBL" id="GGH96069.1"/>
    </source>
</evidence>
<feature type="transmembrane region" description="Helical" evidence="7">
    <location>
        <begin position="26"/>
        <end position="48"/>
    </location>
</feature>
<reference evidence="11" key="2">
    <citation type="submission" date="2017-12" db="EMBL/GenBank/DDBJ databases">
        <authorList>
            <person name="Yu X.-Y."/>
        </authorList>
    </citation>
    <scope>NUCLEOTIDE SEQUENCE [LARGE SCALE GENOMIC DNA]</scope>
    <source>
        <strain evidence="11">ZYSR67-Z</strain>
    </source>
</reference>
<evidence type="ECO:0000256" key="5">
    <source>
        <dbReference type="ARBA" id="ARBA00023136"/>
    </source>
</evidence>
<evidence type="ECO:0000313" key="11">
    <source>
        <dbReference type="Proteomes" id="UP000242861"/>
    </source>
</evidence>
<dbReference type="InterPro" id="IPR013833">
    <property type="entry name" value="Cyt_c_oxidase_su3_a-hlx"/>
</dbReference>
<accession>A0A2I0CN78</accession>
<evidence type="ECO:0000256" key="6">
    <source>
        <dbReference type="RuleBase" id="RU003376"/>
    </source>
</evidence>
<dbReference type="PANTHER" id="PTHR11403">
    <property type="entry name" value="CYTOCHROME C OXIDASE SUBUNIT III"/>
    <property type="match status" value="1"/>
</dbReference>
<dbReference type="Proteomes" id="UP000242861">
    <property type="component" value="Unassembled WGS sequence"/>
</dbReference>
<protein>
    <submittedName>
        <fullName evidence="9">Cytochrome C oxidase subunit</fullName>
    </submittedName>
    <submittedName>
        <fullName evidence="10">Cytochrome-c oxidase</fullName>
    </submittedName>
</protein>
<dbReference type="InterPro" id="IPR024791">
    <property type="entry name" value="Cyt_c/ubiquinol_Oxase_su3"/>
</dbReference>
<feature type="transmembrane region" description="Helical" evidence="7">
    <location>
        <begin position="136"/>
        <end position="162"/>
    </location>
</feature>
<evidence type="ECO:0000256" key="4">
    <source>
        <dbReference type="ARBA" id="ARBA00022989"/>
    </source>
</evidence>
<reference evidence="12" key="4">
    <citation type="journal article" date="2019" name="Int. J. Syst. Evol. Microbiol.">
        <title>The Global Catalogue of Microorganisms (GCM) 10K type strain sequencing project: providing services to taxonomists for standard genome sequencing and annotation.</title>
        <authorList>
            <consortium name="The Broad Institute Genomics Platform"/>
            <consortium name="The Broad Institute Genome Sequencing Center for Infectious Disease"/>
            <person name="Wu L."/>
            <person name="Ma J."/>
        </authorList>
    </citation>
    <scope>NUCLEOTIDE SEQUENCE [LARGE SCALE GENOMIC DNA]</scope>
    <source>
        <strain evidence="12">CCM 8778</strain>
    </source>
</reference>
<dbReference type="EMBL" id="BMDE01000009">
    <property type="protein sequence ID" value="GGH96069.1"/>
    <property type="molecule type" value="Genomic_DNA"/>
</dbReference>
<dbReference type="SUPFAM" id="SSF81452">
    <property type="entry name" value="Cytochrome c oxidase subunit III-like"/>
    <property type="match status" value="1"/>
</dbReference>
<dbReference type="GO" id="GO:0005886">
    <property type="term" value="C:plasma membrane"/>
    <property type="evidence" value="ECO:0007669"/>
    <property type="project" value="UniProtKB-SubCell"/>
</dbReference>
<keyword evidence="3 6" id="KW-0812">Transmembrane</keyword>
<dbReference type="InterPro" id="IPR000298">
    <property type="entry name" value="Cyt_c_oxidase-like_su3"/>
</dbReference>
<evidence type="ECO:0000256" key="2">
    <source>
        <dbReference type="ARBA" id="ARBA00010581"/>
    </source>
</evidence>
<dbReference type="PROSITE" id="PS50253">
    <property type="entry name" value="COX3"/>
    <property type="match status" value="1"/>
</dbReference>
<feature type="domain" description="Heme-copper oxidase subunit III family profile" evidence="8">
    <location>
        <begin position="26"/>
        <end position="202"/>
    </location>
</feature>
<reference evidence="9" key="5">
    <citation type="submission" date="2024-05" db="EMBL/GenBank/DDBJ databases">
        <authorList>
            <person name="Sun Q."/>
            <person name="Sedlacek I."/>
        </authorList>
    </citation>
    <scope>NUCLEOTIDE SEQUENCE</scope>
    <source>
        <strain evidence="9">CCM 8778</strain>
    </source>
</reference>
<reference evidence="10" key="3">
    <citation type="submission" date="2017-12" db="EMBL/GenBank/DDBJ databases">
        <authorList>
            <person name="Hurst M.R.H."/>
        </authorList>
    </citation>
    <scope>NUCLEOTIDE SEQUENCE [LARGE SCALE GENOMIC DNA]</scope>
    <source>
        <strain evidence="10">ZYSR67-Z</strain>
    </source>
</reference>
<dbReference type="GO" id="GO:0019646">
    <property type="term" value="P:aerobic electron transport chain"/>
    <property type="evidence" value="ECO:0007669"/>
    <property type="project" value="InterPro"/>
</dbReference>